<dbReference type="GO" id="GO:0008171">
    <property type="term" value="F:O-methyltransferase activity"/>
    <property type="evidence" value="ECO:0007669"/>
    <property type="project" value="InterPro"/>
</dbReference>
<dbReference type="PANTHER" id="PTHR11746">
    <property type="entry name" value="O-METHYLTRANSFERASE"/>
    <property type="match status" value="1"/>
</dbReference>
<evidence type="ECO:0000256" key="3">
    <source>
        <dbReference type="ARBA" id="ARBA00022691"/>
    </source>
</evidence>
<feature type="region of interest" description="Disordered" evidence="4">
    <location>
        <begin position="84"/>
        <end position="103"/>
    </location>
</feature>
<reference evidence="6 7" key="1">
    <citation type="submission" date="2024-01" db="EMBL/GenBank/DDBJ databases">
        <title>Genome assemblies of Stephania.</title>
        <authorList>
            <person name="Yang L."/>
        </authorList>
    </citation>
    <scope>NUCLEOTIDE SEQUENCE [LARGE SCALE GENOMIC DNA]</scope>
    <source>
        <strain evidence="6">QJT</strain>
        <tissue evidence="6">Leaf</tissue>
    </source>
</reference>
<keyword evidence="2" id="KW-0808">Transferase</keyword>
<dbReference type="InterPro" id="IPR029063">
    <property type="entry name" value="SAM-dependent_MTases_sf"/>
</dbReference>
<evidence type="ECO:0000259" key="5">
    <source>
        <dbReference type="Pfam" id="PF00891"/>
    </source>
</evidence>
<accession>A0AAP0IZF8</accession>
<dbReference type="Proteomes" id="UP001417504">
    <property type="component" value="Unassembled WGS sequence"/>
</dbReference>
<dbReference type="SUPFAM" id="SSF53335">
    <property type="entry name" value="S-adenosyl-L-methionine-dependent methyltransferases"/>
    <property type="match status" value="1"/>
</dbReference>
<dbReference type="AlphaFoldDB" id="A0AAP0IZF8"/>
<organism evidence="6 7">
    <name type="scientific">Stephania japonica</name>
    <dbReference type="NCBI Taxonomy" id="461633"/>
    <lineage>
        <taxon>Eukaryota</taxon>
        <taxon>Viridiplantae</taxon>
        <taxon>Streptophyta</taxon>
        <taxon>Embryophyta</taxon>
        <taxon>Tracheophyta</taxon>
        <taxon>Spermatophyta</taxon>
        <taxon>Magnoliopsida</taxon>
        <taxon>Ranunculales</taxon>
        <taxon>Menispermaceae</taxon>
        <taxon>Menispermoideae</taxon>
        <taxon>Cissampelideae</taxon>
        <taxon>Stephania</taxon>
    </lineage>
</organism>
<dbReference type="EMBL" id="JBBNAE010000005">
    <property type="protein sequence ID" value="KAK9123331.1"/>
    <property type="molecule type" value="Genomic_DNA"/>
</dbReference>
<evidence type="ECO:0000256" key="2">
    <source>
        <dbReference type="ARBA" id="ARBA00022679"/>
    </source>
</evidence>
<dbReference type="PROSITE" id="PS51683">
    <property type="entry name" value="SAM_OMT_II"/>
    <property type="match status" value="1"/>
</dbReference>
<sequence>MTIFEYLGTNEKYIQLFIDITFGHTTIPMRNILDKYKGFDDEKLKVVVDLGGCSGITIKSILARYPTIKGVNFDLPYVINHAPTIPGDDDDDGGEEETGWRGRGDGMDILQRLEMLFRDYELLRGQF</sequence>
<keyword evidence="1" id="KW-0489">Methyltransferase</keyword>
<evidence type="ECO:0000313" key="6">
    <source>
        <dbReference type="EMBL" id="KAK9123331.1"/>
    </source>
</evidence>
<feature type="domain" description="O-methyltransferase C-terminal" evidence="5">
    <location>
        <begin position="1"/>
        <end position="85"/>
    </location>
</feature>
<dbReference type="Pfam" id="PF00891">
    <property type="entry name" value="Methyltransf_2"/>
    <property type="match status" value="1"/>
</dbReference>
<evidence type="ECO:0000256" key="4">
    <source>
        <dbReference type="SAM" id="MobiDB-lite"/>
    </source>
</evidence>
<feature type="compositionally biased region" description="Acidic residues" evidence="4">
    <location>
        <begin position="87"/>
        <end position="97"/>
    </location>
</feature>
<proteinExistence type="predicted"/>
<dbReference type="InterPro" id="IPR001077">
    <property type="entry name" value="COMT_C"/>
</dbReference>
<name>A0AAP0IZF8_9MAGN</name>
<dbReference type="GO" id="GO:0032259">
    <property type="term" value="P:methylation"/>
    <property type="evidence" value="ECO:0007669"/>
    <property type="project" value="UniProtKB-KW"/>
</dbReference>
<protein>
    <recommendedName>
        <fullName evidence="5">O-methyltransferase C-terminal domain-containing protein</fullName>
    </recommendedName>
</protein>
<comment type="caution">
    <text evidence="6">The sequence shown here is derived from an EMBL/GenBank/DDBJ whole genome shotgun (WGS) entry which is preliminary data.</text>
</comment>
<evidence type="ECO:0000256" key="1">
    <source>
        <dbReference type="ARBA" id="ARBA00022603"/>
    </source>
</evidence>
<keyword evidence="3" id="KW-0949">S-adenosyl-L-methionine</keyword>
<gene>
    <name evidence="6" type="ORF">Sjap_012933</name>
</gene>
<evidence type="ECO:0000313" key="7">
    <source>
        <dbReference type="Proteomes" id="UP001417504"/>
    </source>
</evidence>
<dbReference type="Gene3D" id="3.40.50.150">
    <property type="entry name" value="Vaccinia Virus protein VP39"/>
    <property type="match status" value="1"/>
</dbReference>
<keyword evidence="7" id="KW-1185">Reference proteome</keyword>
<dbReference type="InterPro" id="IPR016461">
    <property type="entry name" value="COMT-like"/>
</dbReference>